<comment type="caution">
    <text evidence="1">The sequence shown here is derived from an EMBL/GenBank/DDBJ whole genome shotgun (WGS) entry which is preliminary data.</text>
</comment>
<protein>
    <submittedName>
        <fullName evidence="1">Uncharacterized protein</fullName>
    </submittedName>
</protein>
<proteinExistence type="predicted"/>
<accession>A0ACC0Y9E4</accession>
<dbReference type="EMBL" id="CM047743">
    <property type="protein sequence ID" value="KAJ0030953.1"/>
    <property type="molecule type" value="Genomic_DNA"/>
</dbReference>
<reference evidence="2" key="1">
    <citation type="journal article" date="2023" name="G3 (Bethesda)">
        <title>Genome assembly and association tests identify interacting loci associated with vigor, precocity, and sex in interspecific pistachio rootstocks.</title>
        <authorList>
            <person name="Palmer W."/>
            <person name="Jacygrad E."/>
            <person name="Sagayaradj S."/>
            <person name="Cavanaugh K."/>
            <person name="Han R."/>
            <person name="Bertier L."/>
            <person name="Beede B."/>
            <person name="Kafkas S."/>
            <person name="Golino D."/>
            <person name="Preece J."/>
            <person name="Michelmore R."/>
        </authorList>
    </citation>
    <scope>NUCLEOTIDE SEQUENCE [LARGE SCALE GENOMIC DNA]</scope>
</reference>
<organism evidence="1 2">
    <name type="scientific">Pistacia integerrima</name>
    <dbReference type="NCBI Taxonomy" id="434235"/>
    <lineage>
        <taxon>Eukaryota</taxon>
        <taxon>Viridiplantae</taxon>
        <taxon>Streptophyta</taxon>
        <taxon>Embryophyta</taxon>
        <taxon>Tracheophyta</taxon>
        <taxon>Spermatophyta</taxon>
        <taxon>Magnoliopsida</taxon>
        <taxon>eudicotyledons</taxon>
        <taxon>Gunneridae</taxon>
        <taxon>Pentapetalae</taxon>
        <taxon>rosids</taxon>
        <taxon>malvids</taxon>
        <taxon>Sapindales</taxon>
        <taxon>Anacardiaceae</taxon>
        <taxon>Pistacia</taxon>
    </lineage>
</organism>
<gene>
    <name evidence="1" type="ORF">Pint_14753</name>
</gene>
<dbReference type="Proteomes" id="UP001163603">
    <property type="component" value="Chromosome 8"/>
</dbReference>
<sequence>MAQPSSAARACAMEAISTHQCSSLWRLWFELLNSVRNAEEMVADVDYVELQPEANLCCSYVLSPMVILPIVNCFVILMDLINFIVTDIAASPIVFRQPVIMTDSQSFMHTSAEDLLSGCSAGDLASMLHCDEFRDLFPNTTKVKCLSDGGMFLDA</sequence>
<name>A0ACC0Y9E4_9ROSI</name>
<evidence type="ECO:0000313" key="2">
    <source>
        <dbReference type="Proteomes" id="UP001163603"/>
    </source>
</evidence>
<keyword evidence="2" id="KW-1185">Reference proteome</keyword>
<evidence type="ECO:0000313" key="1">
    <source>
        <dbReference type="EMBL" id="KAJ0030953.1"/>
    </source>
</evidence>